<name>A0AAV7TUU5_PLEWA</name>
<keyword evidence="3" id="KW-1185">Reference proteome</keyword>
<sequence length="152" mass="17057">MSPVSWAKEMQPGLRQHNTSCFILLVVFPSYSSPLNLTAADPIKTAASNGLLIFTDVNANQKGGPTEGGPGSWRTERISNASESPQHRARRLRKRECLRDPWRVSQGAIRGSLRLSVRVDHRTPGVISRIVICKQTISKVRCFYYYCNKIDL</sequence>
<dbReference type="AlphaFoldDB" id="A0AAV7TUU5"/>
<dbReference type="Proteomes" id="UP001066276">
    <property type="component" value="Chromosome 3_2"/>
</dbReference>
<organism evidence="2 3">
    <name type="scientific">Pleurodeles waltl</name>
    <name type="common">Iberian ribbed newt</name>
    <dbReference type="NCBI Taxonomy" id="8319"/>
    <lineage>
        <taxon>Eukaryota</taxon>
        <taxon>Metazoa</taxon>
        <taxon>Chordata</taxon>
        <taxon>Craniata</taxon>
        <taxon>Vertebrata</taxon>
        <taxon>Euteleostomi</taxon>
        <taxon>Amphibia</taxon>
        <taxon>Batrachia</taxon>
        <taxon>Caudata</taxon>
        <taxon>Salamandroidea</taxon>
        <taxon>Salamandridae</taxon>
        <taxon>Pleurodelinae</taxon>
        <taxon>Pleurodeles</taxon>
    </lineage>
</organism>
<evidence type="ECO:0000256" key="1">
    <source>
        <dbReference type="SAM" id="MobiDB-lite"/>
    </source>
</evidence>
<evidence type="ECO:0000313" key="3">
    <source>
        <dbReference type="Proteomes" id="UP001066276"/>
    </source>
</evidence>
<protein>
    <submittedName>
        <fullName evidence="2">Uncharacterized protein</fullName>
    </submittedName>
</protein>
<dbReference type="EMBL" id="JANPWB010000006">
    <property type="protein sequence ID" value="KAJ1180393.1"/>
    <property type="molecule type" value="Genomic_DNA"/>
</dbReference>
<evidence type="ECO:0000313" key="2">
    <source>
        <dbReference type="EMBL" id="KAJ1180393.1"/>
    </source>
</evidence>
<feature type="region of interest" description="Disordered" evidence="1">
    <location>
        <begin position="61"/>
        <end position="86"/>
    </location>
</feature>
<reference evidence="2" key="1">
    <citation type="journal article" date="2022" name="bioRxiv">
        <title>Sequencing and chromosome-scale assembly of the giantPleurodeles waltlgenome.</title>
        <authorList>
            <person name="Brown T."/>
            <person name="Elewa A."/>
            <person name="Iarovenko S."/>
            <person name="Subramanian E."/>
            <person name="Araus A.J."/>
            <person name="Petzold A."/>
            <person name="Susuki M."/>
            <person name="Suzuki K.-i.T."/>
            <person name="Hayashi T."/>
            <person name="Toyoda A."/>
            <person name="Oliveira C."/>
            <person name="Osipova E."/>
            <person name="Leigh N.D."/>
            <person name="Simon A."/>
            <person name="Yun M.H."/>
        </authorList>
    </citation>
    <scope>NUCLEOTIDE SEQUENCE</scope>
    <source>
        <strain evidence="2">20211129_DDA</strain>
        <tissue evidence="2">Liver</tissue>
    </source>
</reference>
<proteinExistence type="predicted"/>
<comment type="caution">
    <text evidence="2">The sequence shown here is derived from an EMBL/GenBank/DDBJ whole genome shotgun (WGS) entry which is preliminary data.</text>
</comment>
<gene>
    <name evidence="2" type="ORF">NDU88_005614</name>
</gene>
<accession>A0AAV7TUU5</accession>